<reference evidence="2 3" key="1">
    <citation type="submission" date="2016-11" db="EMBL/GenBank/DDBJ databases">
        <authorList>
            <person name="Jaros S."/>
            <person name="Januszkiewicz K."/>
            <person name="Wedrychowicz H."/>
        </authorList>
    </citation>
    <scope>NUCLEOTIDE SEQUENCE [LARGE SCALE GENOMIC DNA]</scope>
    <source>
        <strain evidence="2 3">DSM 15970</strain>
    </source>
</reference>
<dbReference type="OrthoDB" id="9762440at2"/>
<dbReference type="Pfam" id="PF03432">
    <property type="entry name" value="Relaxase"/>
    <property type="match status" value="1"/>
</dbReference>
<dbReference type="Proteomes" id="UP000184342">
    <property type="component" value="Unassembled WGS sequence"/>
</dbReference>
<dbReference type="AlphaFoldDB" id="A0A1M6KUG0"/>
<name>A0A1M6KUG0_9FIRM</name>
<accession>A0A1M6KUG0</accession>
<evidence type="ECO:0000313" key="2">
    <source>
        <dbReference type="EMBL" id="SHJ62566.1"/>
    </source>
</evidence>
<dbReference type="EMBL" id="FQYT01000029">
    <property type="protein sequence ID" value="SHJ62566.1"/>
    <property type="molecule type" value="Genomic_DNA"/>
</dbReference>
<dbReference type="RefSeq" id="WP_073994518.1">
    <property type="nucleotide sequence ID" value="NZ_FQYT01000029.1"/>
</dbReference>
<dbReference type="Gene3D" id="3.30.930.30">
    <property type="match status" value="1"/>
</dbReference>
<protein>
    <submittedName>
        <fullName evidence="2">Relaxase/Mobilisation nuclease domain-containing protein</fullName>
    </submittedName>
</protein>
<dbReference type="InterPro" id="IPR005094">
    <property type="entry name" value="Endonuclease_MobA/VirD2"/>
</dbReference>
<sequence length="669" mass="77205">MDNSKTFITVAEIENVLDVSESKAYRIVRTLNVELKQKGFMVIPGRVSRQYFNERFYGIQNPDKEGVMAQGIVVKIWNVKAGSGTRSASAQISDSIAYIENPEKTGYSLDITSANQIENELTYVTNDIKTVNGLYVGGRHITDISHATEEMMQVKEFFGKLDGRVATHGVISLDEEESDSKNAGKLMLLLDDLMQKVFPQHQVVYAVHTNTENLHIHFIINTVGLDGKKIHMDNKFMKEVFEVAVNKYAVTYGFTPNETWKKERNVDSMPFAMRKILIRKLIDHAIEQTDTFDAFIAYLRTDGLTVNVGKQVSVQMEDMPKAIRTGQLGENYSIKSIQERLVTKFDPFRRGHASDFYEAIMPEEMARIVPVRMKKYKDMSQDEKNEVLHLLKLKRNPWQESFRDNWQMQKMADDLNQVAYVYKLVHYYSKGTDSSSDAKKEIIDRRKDLGAERKELRYLQKRYKPITDIYEEMKKYMVRAYLYEAYGKTDYIADFMKYKELSQRLKTSFDKSVEEVADFVAETKAQIFYLKQQEQELSKQYVAIKKYAEQGKVQSLADDYSFFHAIGHSEAVYQAKQYGIYASDLKYITPEDNKDIVIRVMTTPDMKGDKPTITSAIAVMKNGIIVREISSKNMGDKKFNQAIYEIQEEYGIKKCGVVKNMVPRNARHV</sequence>
<dbReference type="STRING" id="1122934.SAMN02745691_02269"/>
<gene>
    <name evidence="2" type="ORF">SAMN02745691_02269</name>
</gene>
<proteinExistence type="predicted"/>
<evidence type="ECO:0000259" key="1">
    <source>
        <dbReference type="Pfam" id="PF03432"/>
    </source>
</evidence>
<feature type="domain" description="MobA/VirD2-like nuclease" evidence="1">
    <location>
        <begin position="123"/>
        <end position="253"/>
    </location>
</feature>
<evidence type="ECO:0000313" key="3">
    <source>
        <dbReference type="Proteomes" id="UP000184342"/>
    </source>
</evidence>
<keyword evidence="3" id="KW-1185">Reference proteome</keyword>
<organism evidence="2 3">
    <name type="scientific">Parasporobacterium paucivorans DSM 15970</name>
    <dbReference type="NCBI Taxonomy" id="1122934"/>
    <lineage>
        <taxon>Bacteria</taxon>
        <taxon>Bacillati</taxon>
        <taxon>Bacillota</taxon>
        <taxon>Clostridia</taxon>
        <taxon>Lachnospirales</taxon>
        <taxon>Lachnospiraceae</taxon>
        <taxon>Parasporobacterium</taxon>
    </lineage>
</organism>